<dbReference type="PANTHER" id="PTHR21261">
    <property type="entry name" value="BEAT PROTEIN"/>
    <property type="match status" value="1"/>
</dbReference>
<feature type="domain" description="Ig-like" evidence="1">
    <location>
        <begin position="24"/>
        <end position="126"/>
    </location>
</feature>
<dbReference type="InterPro" id="IPR036179">
    <property type="entry name" value="Ig-like_dom_sf"/>
</dbReference>
<reference evidence="2" key="1">
    <citation type="submission" date="2020-11" db="EMBL/GenBank/DDBJ databases">
        <authorList>
            <person name="Tran Van P."/>
        </authorList>
    </citation>
    <scope>NUCLEOTIDE SEQUENCE</scope>
</reference>
<dbReference type="Gene3D" id="2.60.40.10">
    <property type="entry name" value="Immunoglobulins"/>
    <property type="match status" value="2"/>
</dbReference>
<sequence>MELKIVGLDKIWYEKWHGVHASRPSVHLVLPPVVAVGSSATLLCLFDLENDPLYSVKWYRGNFEFYRYVPKERPPGRAFSFPGLFVDLSLSNDQQVSLLDVQLHLAGKFSCEVSADAPFFTTITVSDRLRVIDLRDLSPEIFVEEIFSENDHFLHANCTSHHSKPPPELTFFINNIAVSREYVQTWSNGVALQINLTLLSPSRHEFTIKCVASVLGSHHLGLGQLGAAIWALAGQGASVKT</sequence>
<protein>
    <recommendedName>
        <fullName evidence="1">Ig-like domain-containing protein</fullName>
    </recommendedName>
</protein>
<name>A0A7R9FN07_9NEOP</name>
<gene>
    <name evidence="2" type="ORF">TTEB3V08_LOCUS4257</name>
</gene>
<dbReference type="PANTHER" id="PTHR21261:SF6">
    <property type="entry name" value="BEATEN PATH IIA-RELATED"/>
    <property type="match status" value="1"/>
</dbReference>
<dbReference type="FunFam" id="2.60.40.10:FF:000437">
    <property type="entry name" value="Beat-IIIc, isoform A"/>
    <property type="match status" value="1"/>
</dbReference>
<evidence type="ECO:0000313" key="2">
    <source>
        <dbReference type="EMBL" id="CAD7456224.1"/>
    </source>
</evidence>
<dbReference type="EMBL" id="OE001195">
    <property type="protein sequence ID" value="CAD7456224.1"/>
    <property type="molecule type" value="Genomic_DNA"/>
</dbReference>
<proteinExistence type="predicted"/>
<evidence type="ECO:0000259" key="1">
    <source>
        <dbReference type="PROSITE" id="PS50835"/>
    </source>
</evidence>
<dbReference type="AlphaFoldDB" id="A0A7R9FN07"/>
<dbReference type="PROSITE" id="PS50835">
    <property type="entry name" value="IG_LIKE"/>
    <property type="match status" value="1"/>
</dbReference>
<dbReference type="SUPFAM" id="SSF48726">
    <property type="entry name" value="Immunoglobulin"/>
    <property type="match status" value="1"/>
</dbReference>
<dbReference type="InterPro" id="IPR007110">
    <property type="entry name" value="Ig-like_dom"/>
</dbReference>
<accession>A0A7R9FN07</accession>
<organism evidence="2">
    <name type="scientific">Timema tahoe</name>
    <dbReference type="NCBI Taxonomy" id="61484"/>
    <lineage>
        <taxon>Eukaryota</taxon>
        <taxon>Metazoa</taxon>
        <taxon>Ecdysozoa</taxon>
        <taxon>Arthropoda</taxon>
        <taxon>Hexapoda</taxon>
        <taxon>Insecta</taxon>
        <taxon>Pterygota</taxon>
        <taxon>Neoptera</taxon>
        <taxon>Polyneoptera</taxon>
        <taxon>Phasmatodea</taxon>
        <taxon>Timematodea</taxon>
        <taxon>Timematoidea</taxon>
        <taxon>Timematidae</taxon>
        <taxon>Timema</taxon>
    </lineage>
</organism>
<dbReference type="InterPro" id="IPR013783">
    <property type="entry name" value="Ig-like_fold"/>
</dbReference>